<dbReference type="AlphaFoldDB" id="A0AAW5N2G2"/>
<gene>
    <name evidence="1" type="ORF">NVV43_29305</name>
</gene>
<feature type="non-terminal residue" evidence="1">
    <location>
        <position position="81"/>
    </location>
</feature>
<reference evidence="1" key="1">
    <citation type="submission" date="2022-07" db="EMBL/GenBank/DDBJ databases">
        <title>Diversity of ethanolamine utilization by human commensal Escherichia coli.</title>
        <authorList>
            <person name="Jubelin G."/>
        </authorList>
    </citation>
    <scope>NUCLEOTIDE SEQUENCE</scope>
    <source>
        <strain evidence="1">S1</strain>
    </source>
</reference>
<evidence type="ECO:0000313" key="2">
    <source>
        <dbReference type="Proteomes" id="UP001206878"/>
    </source>
</evidence>
<evidence type="ECO:0000313" key="1">
    <source>
        <dbReference type="EMBL" id="MCR6679546.1"/>
    </source>
</evidence>
<organism evidence="1 2">
    <name type="scientific">Escherichia marmotae</name>
    <dbReference type="NCBI Taxonomy" id="1499973"/>
    <lineage>
        <taxon>Bacteria</taxon>
        <taxon>Pseudomonadati</taxon>
        <taxon>Pseudomonadota</taxon>
        <taxon>Gammaproteobacteria</taxon>
        <taxon>Enterobacterales</taxon>
        <taxon>Enterobacteriaceae</taxon>
        <taxon>Escherichia</taxon>
    </lineage>
</organism>
<comment type="caution">
    <text evidence="1">The sequence shown here is derived from an EMBL/GenBank/DDBJ whole genome shotgun (WGS) entry which is preliminary data.</text>
</comment>
<proteinExistence type="predicted"/>
<dbReference type="EMBL" id="JANPXH010001423">
    <property type="protein sequence ID" value="MCR6679546.1"/>
    <property type="molecule type" value="Genomic_DNA"/>
</dbReference>
<name>A0AAW5N2G2_9ESCH</name>
<feature type="non-terminal residue" evidence="1">
    <location>
        <position position="1"/>
    </location>
</feature>
<accession>A0AAW5N2G2</accession>
<dbReference type="Proteomes" id="UP001206878">
    <property type="component" value="Unassembled WGS sequence"/>
</dbReference>
<protein>
    <submittedName>
        <fullName evidence="1">Uncharacterized protein</fullName>
    </submittedName>
</protein>
<sequence>ELQIRNPLPERVAVALSVDGLNSIDARHTSAWNSSKWVIEPYGTITIGGWQMSSERARRFYFTNERDSYAAKLGQTANVGT</sequence>